<comment type="similarity">
    <text evidence="1">Belongs to the BolA/IbaG family.</text>
</comment>
<feature type="compositionally biased region" description="Low complexity" evidence="2">
    <location>
        <begin position="70"/>
        <end position="85"/>
    </location>
</feature>
<keyword evidence="5" id="KW-1185">Reference proteome</keyword>
<dbReference type="Gene3D" id="3.30.300.90">
    <property type="entry name" value="BolA-like"/>
    <property type="match status" value="1"/>
</dbReference>
<feature type="region of interest" description="Disordered" evidence="2">
    <location>
        <begin position="69"/>
        <end position="116"/>
    </location>
</feature>
<protein>
    <submittedName>
        <fullName evidence="4">Uncharacterized protein</fullName>
    </submittedName>
</protein>
<evidence type="ECO:0000256" key="2">
    <source>
        <dbReference type="SAM" id="MobiDB-lite"/>
    </source>
</evidence>
<reference evidence="5" key="1">
    <citation type="submission" date="2024-06" db="EMBL/GenBank/DDBJ databases">
        <authorList>
            <person name="Ryan C."/>
        </authorList>
    </citation>
    <scope>NUCLEOTIDE SEQUENCE [LARGE SCALE GENOMIC DNA]</scope>
</reference>
<evidence type="ECO:0000256" key="3">
    <source>
        <dbReference type="SAM" id="SignalP"/>
    </source>
</evidence>
<evidence type="ECO:0000313" key="5">
    <source>
        <dbReference type="Proteomes" id="UP001497457"/>
    </source>
</evidence>
<organism evidence="4 5">
    <name type="scientific">Urochloa decumbens</name>
    <dbReference type="NCBI Taxonomy" id="240449"/>
    <lineage>
        <taxon>Eukaryota</taxon>
        <taxon>Viridiplantae</taxon>
        <taxon>Streptophyta</taxon>
        <taxon>Embryophyta</taxon>
        <taxon>Tracheophyta</taxon>
        <taxon>Spermatophyta</taxon>
        <taxon>Magnoliopsida</taxon>
        <taxon>Liliopsida</taxon>
        <taxon>Poales</taxon>
        <taxon>Poaceae</taxon>
        <taxon>PACMAD clade</taxon>
        <taxon>Panicoideae</taxon>
        <taxon>Panicodae</taxon>
        <taxon>Paniceae</taxon>
        <taxon>Melinidinae</taxon>
        <taxon>Urochloa</taxon>
    </lineage>
</organism>
<dbReference type="Proteomes" id="UP001497457">
    <property type="component" value="Chromosome 35b"/>
</dbReference>
<dbReference type="SUPFAM" id="SSF82657">
    <property type="entry name" value="BolA-like"/>
    <property type="match status" value="1"/>
</dbReference>
<gene>
    <name evidence="4" type="ORF">URODEC1_LOCUS90071</name>
</gene>
<accession>A0ABC9DYS3</accession>
<dbReference type="PANTHER" id="PTHR46230:SF4">
    <property type="entry name" value="PROTEIN BOLA4, CHLOROPLASTIC_MITOCHONDRIAL"/>
    <property type="match status" value="1"/>
</dbReference>
<feature type="signal peptide" evidence="3">
    <location>
        <begin position="1"/>
        <end position="16"/>
    </location>
</feature>
<feature type="compositionally biased region" description="Low complexity" evidence="2">
    <location>
        <begin position="94"/>
        <end position="111"/>
    </location>
</feature>
<proteinExistence type="inferred from homology"/>
<keyword evidence="3" id="KW-0732">Signal</keyword>
<dbReference type="InterPro" id="IPR036065">
    <property type="entry name" value="BolA-like_sf"/>
</dbReference>
<reference evidence="4 5" key="2">
    <citation type="submission" date="2024-10" db="EMBL/GenBank/DDBJ databases">
        <authorList>
            <person name="Ryan C."/>
        </authorList>
    </citation>
    <scope>NUCLEOTIDE SEQUENCE [LARGE SCALE GENOMIC DNA]</scope>
</reference>
<dbReference type="EMBL" id="OZ075145">
    <property type="protein sequence ID" value="CAL5047737.1"/>
    <property type="molecule type" value="Genomic_DNA"/>
</dbReference>
<feature type="chain" id="PRO_5044752448" evidence="3">
    <location>
        <begin position="17"/>
        <end position="164"/>
    </location>
</feature>
<dbReference type="PANTHER" id="PTHR46230">
    <property type="match status" value="1"/>
</dbReference>
<dbReference type="Pfam" id="PF01722">
    <property type="entry name" value="BolA"/>
    <property type="match status" value="1"/>
</dbReference>
<dbReference type="AlphaFoldDB" id="A0ABC9DYS3"/>
<dbReference type="InterPro" id="IPR002634">
    <property type="entry name" value="BolA"/>
</dbReference>
<name>A0ABC9DYS3_9POAL</name>
<sequence>MLPMRSAAAAAPCSLAALLLRRLSSNSSSSISSVHRLASFALSSQPSASFPTTRSPCPLSVTSKTRGFTAWASAPGPAGPAESPATKALEAKVSRSSWRPTRSRSSTPPGTAATSDVVSKAFEGKSAVNRQRMVYKAIWEELQSTVHAVDQMTTKTPDEAAANK</sequence>
<evidence type="ECO:0000256" key="1">
    <source>
        <dbReference type="RuleBase" id="RU003860"/>
    </source>
</evidence>
<evidence type="ECO:0000313" key="4">
    <source>
        <dbReference type="EMBL" id="CAL5047737.1"/>
    </source>
</evidence>